<evidence type="ECO:0000313" key="2">
    <source>
        <dbReference type="EMBL" id="VWD49950.1"/>
    </source>
</evidence>
<reference evidence="2 3" key="1">
    <citation type="submission" date="2019-09" db="EMBL/GenBank/DDBJ databases">
        <authorList>
            <person name="Depoorter E."/>
        </authorList>
    </citation>
    <scope>NUCLEOTIDE SEQUENCE [LARGE SCALE GENOMIC DNA]</scope>
    <source>
        <strain evidence="2">R-18112</strain>
    </source>
</reference>
<accession>A0A6P3ASJ1</accession>
<name>A0A6P3ASJ1_BURL3</name>
<dbReference type="EMBL" id="CABVQI010000038">
    <property type="protein sequence ID" value="VWD49950.1"/>
    <property type="molecule type" value="Genomic_DNA"/>
</dbReference>
<dbReference type="AlphaFoldDB" id="A0A6P3ASJ1"/>
<protein>
    <submittedName>
        <fullName evidence="2">Uncharacterized protein</fullName>
    </submittedName>
</protein>
<sequence length="90" mass="9429">MNRYATEPAPHDAALRAAIAAAADTLNFDAPPDSPERQRTLGRFVSALADRLALGFPQSAAALRALAGSPATTGHRHPAPPAPPQPERQQ</sequence>
<proteinExistence type="predicted"/>
<gene>
    <name evidence="2" type="ORF">BLA18112_07404</name>
</gene>
<evidence type="ECO:0000313" key="3">
    <source>
        <dbReference type="Proteomes" id="UP000494274"/>
    </source>
</evidence>
<feature type="region of interest" description="Disordered" evidence="1">
    <location>
        <begin position="66"/>
        <end position="90"/>
    </location>
</feature>
<feature type="compositionally biased region" description="Pro residues" evidence="1">
    <location>
        <begin position="79"/>
        <end position="90"/>
    </location>
</feature>
<dbReference type="RefSeq" id="WP_175047624.1">
    <property type="nucleotide sequence ID" value="NZ_CABVQI010000038.1"/>
</dbReference>
<dbReference type="Proteomes" id="UP000494274">
    <property type="component" value="Unassembled WGS sequence"/>
</dbReference>
<evidence type="ECO:0000256" key="1">
    <source>
        <dbReference type="SAM" id="MobiDB-lite"/>
    </source>
</evidence>
<organism evidence="2 3">
    <name type="scientific">Burkholderia lata (strain ATCC 17760 / DSM 23089 / LMG 22485 / NCIMB 9086 / R18194 / 383)</name>
    <dbReference type="NCBI Taxonomy" id="482957"/>
    <lineage>
        <taxon>Bacteria</taxon>
        <taxon>Pseudomonadati</taxon>
        <taxon>Pseudomonadota</taxon>
        <taxon>Betaproteobacteria</taxon>
        <taxon>Burkholderiales</taxon>
        <taxon>Burkholderiaceae</taxon>
        <taxon>Burkholderia</taxon>
        <taxon>Burkholderia cepacia complex</taxon>
    </lineage>
</organism>